<organism evidence="2">
    <name type="scientific">Leptolyngbya boryana CZ1</name>
    <dbReference type="NCBI Taxonomy" id="3060204"/>
    <lineage>
        <taxon>Bacteria</taxon>
        <taxon>Bacillati</taxon>
        <taxon>Cyanobacteriota</taxon>
        <taxon>Cyanophyceae</taxon>
        <taxon>Leptolyngbyales</taxon>
        <taxon>Leptolyngbyaceae</taxon>
        <taxon>Leptolyngbya group</taxon>
        <taxon>Leptolyngbya</taxon>
    </lineage>
</organism>
<dbReference type="EMBL" id="CP130144">
    <property type="protein sequence ID" value="WNZ46358.1"/>
    <property type="molecule type" value="Genomic_DNA"/>
</dbReference>
<feature type="compositionally biased region" description="Basic and acidic residues" evidence="1">
    <location>
        <begin position="41"/>
        <end position="50"/>
    </location>
</feature>
<feature type="compositionally biased region" description="Basic and acidic residues" evidence="1">
    <location>
        <begin position="1"/>
        <end position="10"/>
    </location>
</feature>
<reference evidence="2" key="2">
    <citation type="submission" date="2023-07" db="EMBL/GenBank/DDBJ databases">
        <authorList>
            <person name="Bai X.-H."/>
            <person name="Wang H.-H."/>
            <person name="Wang J."/>
            <person name="Ma M.-Y."/>
            <person name="Hu H.-H."/>
            <person name="Song Z.-L."/>
            <person name="Ma H.-G."/>
            <person name="Fan Y."/>
            <person name="Du C.-Y."/>
            <person name="Xu J.-C."/>
        </authorList>
    </citation>
    <scope>NUCLEOTIDE SEQUENCE</scope>
    <source>
        <strain evidence="2">CZ1</strain>
    </source>
</reference>
<proteinExistence type="predicted"/>
<accession>A0AA97AP27</accession>
<reference evidence="2" key="1">
    <citation type="journal article" date="2023" name="Plants (Basel)">
        <title>Genomic Analysis of Leptolyngbya boryana CZ1 Reveals Efficient Carbon Fixation Modules.</title>
        <authorList>
            <person name="Bai X."/>
            <person name="Wang H."/>
            <person name="Cheng W."/>
            <person name="Wang J."/>
            <person name="Ma M."/>
            <person name="Hu H."/>
            <person name="Song Z."/>
            <person name="Ma H."/>
            <person name="Fan Y."/>
            <person name="Du C."/>
            <person name="Xu J."/>
        </authorList>
    </citation>
    <scope>NUCLEOTIDE SEQUENCE</scope>
    <source>
        <strain evidence="2">CZ1</strain>
    </source>
</reference>
<protein>
    <submittedName>
        <fullName evidence="2">Uncharacterized protein</fullName>
    </submittedName>
</protein>
<name>A0AA97AP27_LEPBY</name>
<dbReference type="RefSeq" id="WP_316427537.1">
    <property type="nucleotide sequence ID" value="NZ_CP130144.1"/>
</dbReference>
<sequence>MKKDLRRIEDTLLQLNKRVPTLDTAPTPEPEPLQKPVSFDLHTKPPKVVEPEIAAPPSVKPAPSSDPKPLNLPKLKTPNFSSHRNAANPALASSLLAEMQVITESWHTELNQILRQIQDLYLEGPIVDGWLESHTGEPLGDLSTLRHAEVDRLMSYIEEICATPIPGTKDAPKAGYRLCGINADGQRWSYPCPTEQIPSLSLAIARYHKLRQLLDRKQTLENRLTGLAETLVIMHGQMQD</sequence>
<gene>
    <name evidence="2" type="ORF">Q2T42_00710</name>
</gene>
<dbReference type="AlphaFoldDB" id="A0AA97AP27"/>
<evidence type="ECO:0000256" key="1">
    <source>
        <dbReference type="SAM" id="MobiDB-lite"/>
    </source>
</evidence>
<evidence type="ECO:0000313" key="2">
    <source>
        <dbReference type="EMBL" id="WNZ46358.1"/>
    </source>
</evidence>
<feature type="region of interest" description="Disordered" evidence="1">
    <location>
        <begin position="1"/>
        <end position="72"/>
    </location>
</feature>